<organism evidence="2 3">
    <name type="scientific">Methylobacterium haplocladii</name>
    <dbReference type="NCBI Taxonomy" id="1176176"/>
    <lineage>
        <taxon>Bacteria</taxon>
        <taxon>Pseudomonadati</taxon>
        <taxon>Pseudomonadota</taxon>
        <taxon>Alphaproteobacteria</taxon>
        <taxon>Hyphomicrobiales</taxon>
        <taxon>Methylobacteriaceae</taxon>
        <taxon>Methylobacterium</taxon>
    </lineage>
</organism>
<accession>A0A512IUI4</accession>
<evidence type="ECO:0000259" key="1">
    <source>
        <dbReference type="Pfam" id="PF01592"/>
    </source>
</evidence>
<dbReference type="Proteomes" id="UP000321258">
    <property type="component" value="Unassembled WGS sequence"/>
</dbReference>
<dbReference type="Pfam" id="PF01592">
    <property type="entry name" value="NifU_N"/>
    <property type="match status" value="1"/>
</dbReference>
<dbReference type="SUPFAM" id="SSF82649">
    <property type="entry name" value="SufE/NifU"/>
    <property type="match status" value="1"/>
</dbReference>
<dbReference type="Gene3D" id="3.90.1010.10">
    <property type="match status" value="1"/>
</dbReference>
<proteinExistence type="predicted"/>
<dbReference type="InterPro" id="IPR002871">
    <property type="entry name" value="NIF_FeS_clus_asmbl_NifU_N"/>
</dbReference>
<protein>
    <recommendedName>
        <fullName evidence="1">NIF system FeS cluster assembly NifU N-terminal domain-containing protein</fullName>
    </recommendedName>
</protein>
<evidence type="ECO:0000313" key="3">
    <source>
        <dbReference type="Proteomes" id="UP000321258"/>
    </source>
</evidence>
<dbReference type="GO" id="GO:0016226">
    <property type="term" value="P:iron-sulfur cluster assembly"/>
    <property type="evidence" value="ECO:0007669"/>
    <property type="project" value="InterPro"/>
</dbReference>
<name>A0A512IUI4_9HYPH</name>
<dbReference type="EMBL" id="BJZT01000041">
    <property type="protein sequence ID" value="GEP01326.1"/>
    <property type="molecule type" value="Genomic_DNA"/>
</dbReference>
<feature type="domain" description="NIF system FeS cluster assembly NifU N-terminal" evidence="1">
    <location>
        <begin position="55"/>
        <end position="141"/>
    </location>
</feature>
<dbReference type="AlphaFoldDB" id="A0A512IUI4"/>
<dbReference type="GO" id="GO:0005506">
    <property type="term" value="F:iron ion binding"/>
    <property type="evidence" value="ECO:0007669"/>
    <property type="project" value="InterPro"/>
</dbReference>
<reference evidence="2 3" key="1">
    <citation type="submission" date="2019-07" db="EMBL/GenBank/DDBJ databases">
        <title>Whole genome shotgun sequence of Methylobacterium haplocladii NBRC 107714.</title>
        <authorList>
            <person name="Hosoyama A."/>
            <person name="Uohara A."/>
            <person name="Ohji S."/>
            <person name="Ichikawa N."/>
        </authorList>
    </citation>
    <scope>NUCLEOTIDE SEQUENCE [LARGE SCALE GENOMIC DNA]</scope>
    <source>
        <strain evidence="2 3">NBRC 107714</strain>
    </source>
</reference>
<dbReference type="GO" id="GO:0051536">
    <property type="term" value="F:iron-sulfur cluster binding"/>
    <property type="evidence" value="ECO:0007669"/>
    <property type="project" value="InterPro"/>
</dbReference>
<evidence type="ECO:0000313" key="2">
    <source>
        <dbReference type="EMBL" id="GEP01326.1"/>
    </source>
</evidence>
<gene>
    <name evidence="2" type="ORF">MHA02_37130</name>
</gene>
<comment type="caution">
    <text evidence="2">The sequence shown here is derived from an EMBL/GenBank/DDBJ whole genome shotgun (WGS) entry which is preliminary data.</text>
</comment>
<dbReference type="CDD" id="cd06664">
    <property type="entry name" value="IscU_like"/>
    <property type="match status" value="1"/>
</dbReference>
<sequence>MPLWIRRRRSGHDLERRAVLAERRLCAYIDVMGRSRNARDADPVSSRFPMLDDIYNRRILELAADIPRLGRLHTPDASASAHSKLCGSTVTVDLVTDEAGSTVTDFGHEVKACALGQASSSLMARHVVGASADELRQVRERMRAMLKENGSPPEGRWADLAVLEPVRDFRARHASTLLTFDAVVNALDQIAARKAVPSEAAE</sequence>
<keyword evidence="3" id="KW-1185">Reference proteome</keyword>